<dbReference type="SUPFAM" id="SSF52540">
    <property type="entry name" value="P-loop containing nucleoside triphosphate hydrolases"/>
    <property type="match status" value="1"/>
</dbReference>
<dbReference type="Pfam" id="PF00271">
    <property type="entry name" value="Helicase_C"/>
    <property type="match status" value="1"/>
</dbReference>
<dbReference type="SMART" id="SM00490">
    <property type="entry name" value="HELICc"/>
    <property type="match status" value="1"/>
</dbReference>
<dbReference type="CDD" id="cd00268">
    <property type="entry name" value="DEADc"/>
    <property type="match status" value="1"/>
</dbReference>
<dbReference type="GO" id="GO:0003676">
    <property type="term" value="F:nucleic acid binding"/>
    <property type="evidence" value="ECO:0007669"/>
    <property type="project" value="InterPro"/>
</dbReference>
<feature type="domain" description="Helicase C-terminal" evidence="9">
    <location>
        <begin position="257"/>
        <end position="405"/>
    </location>
</feature>
<dbReference type="InterPro" id="IPR014001">
    <property type="entry name" value="Helicase_ATP-bd"/>
</dbReference>
<dbReference type="InterPro" id="IPR014014">
    <property type="entry name" value="RNA_helicase_DEAD_Q_motif"/>
</dbReference>
<dbReference type="Pfam" id="PF00270">
    <property type="entry name" value="DEAD"/>
    <property type="match status" value="1"/>
</dbReference>
<keyword evidence="12" id="KW-1185">Reference proteome</keyword>
<dbReference type="InterPro" id="IPR027417">
    <property type="entry name" value="P-loop_NTPase"/>
</dbReference>
<dbReference type="GO" id="GO:0016787">
    <property type="term" value="F:hydrolase activity"/>
    <property type="evidence" value="ECO:0007669"/>
    <property type="project" value="UniProtKB-KW"/>
</dbReference>
<comment type="similarity">
    <text evidence="5">Belongs to the DEAD box helicase family.</text>
</comment>
<dbReference type="PROSITE" id="PS51194">
    <property type="entry name" value="HELICASE_CTER"/>
    <property type="match status" value="1"/>
</dbReference>
<feature type="domain" description="DEAD-box RNA helicase Q" evidence="10">
    <location>
        <begin position="30"/>
        <end position="58"/>
    </location>
</feature>
<dbReference type="CDD" id="cd18787">
    <property type="entry name" value="SF2_C_DEAD"/>
    <property type="match status" value="1"/>
</dbReference>
<feature type="compositionally biased region" description="Basic and acidic residues" evidence="7">
    <location>
        <begin position="448"/>
        <end position="487"/>
    </location>
</feature>
<evidence type="ECO:0000256" key="2">
    <source>
        <dbReference type="ARBA" id="ARBA00022801"/>
    </source>
</evidence>
<evidence type="ECO:0000256" key="1">
    <source>
        <dbReference type="ARBA" id="ARBA00022741"/>
    </source>
</evidence>
<evidence type="ECO:0000259" key="8">
    <source>
        <dbReference type="PROSITE" id="PS51192"/>
    </source>
</evidence>
<evidence type="ECO:0000256" key="7">
    <source>
        <dbReference type="SAM" id="MobiDB-lite"/>
    </source>
</evidence>
<keyword evidence="1" id="KW-0547">Nucleotide-binding</keyword>
<name>A0A1Q9LS56_9PSEU</name>
<gene>
    <name evidence="11" type="ORF">BJP25_09735</name>
</gene>
<reference evidence="11 12" key="1">
    <citation type="submission" date="2016-10" db="EMBL/GenBank/DDBJ databases">
        <title>The Draft Genome Sequence of Actinokineospora bangkokensis 44EHWT reveals the biosynthetic pathway of antifungal compounds Thailandins with unusual extender unit butylmalonyl-CoA.</title>
        <authorList>
            <person name="Greule A."/>
            <person name="Intra B."/>
            <person name="Flemming S."/>
            <person name="Rommel M.G."/>
            <person name="Panbangred W."/>
            <person name="Bechthold A."/>
        </authorList>
    </citation>
    <scope>NUCLEOTIDE SEQUENCE [LARGE SCALE GENOMIC DNA]</scope>
    <source>
        <strain evidence="11 12">44EHW</strain>
    </source>
</reference>
<accession>A0A1Q9LS56</accession>
<proteinExistence type="inferred from homology"/>
<organism evidence="11 12">
    <name type="scientific">Actinokineospora bangkokensis</name>
    <dbReference type="NCBI Taxonomy" id="1193682"/>
    <lineage>
        <taxon>Bacteria</taxon>
        <taxon>Bacillati</taxon>
        <taxon>Actinomycetota</taxon>
        <taxon>Actinomycetes</taxon>
        <taxon>Pseudonocardiales</taxon>
        <taxon>Pseudonocardiaceae</taxon>
        <taxon>Actinokineospora</taxon>
    </lineage>
</organism>
<evidence type="ECO:0000256" key="3">
    <source>
        <dbReference type="ARBA" id="ARBA00022806"/>
    </source>
</evidence>
<protein>
    <submittedName>
        <fullName evidence="11">RNA helicase</fullName>
    </submittedName>
</protein>
<dbReference type="GO" id="GO:0003724">
    <property type="term" value="F:RNA helicase activity"/>
    <property type="evidence" value="ECO:0007669"/>
    <property type="project" value="InterPro"/>
</dbReference>
<dbReference type="PANTHER" id="PTHR47959">
    <property type="entry name" value="ATP-DEPENDENT RNA HELICASE RHLE-RELATED"/>
    <property type="match status" value="1"/>
</dbReference>
<evidence type="ECO:0000259" key="10">
    <source>
        <dbReference type="PROSITE" id="PS51195"/>
    </source>
</evidence>
<dbReference type="InterPro" id="IPR050079">
    <property type="entry name" value="DEAD_box_RNA_helicase"/>
</dbReference>
<dbReference type="EMBL" id="MKQR01000006">
    <property type="protein sequence ID" value="OLR94887.1"/>
    <property type="molecule type" value="Genomic_DNA"/>
</dbReference>
<dbReference type="AlphaFoldDB" id="A0A1Q9LS56"/>
<feature type="region of interest" description="Disordered" evidence="7">
    <location>
        <begin position="1"/>
        <end position="31"/>
    </location>
</feature>
<dbReference type="PROSITE" id="PS51195">
    <property type="entry name" value="Q_MOTIF"/>
    <property type="match status" value="1"/>
</dbReference>
<evidence type="ECO:0000259" key="9">
    <source>
        <dbReference type="PROSITE" id="PS51194"/>
    </source>
</evidence>
<keyword evidence="3 11" id="KW-0347">Helicase</keyword>
<comment type="caution">
    <text evidence="11">The sequence shown here is derived from an EMBL/GenBank/DDBJ whole genome shotgun (WGS) entry which is preliminary data.</text>
</comment>
<sequence>MTADAPAERKPRHRHSGKGRFDSPESGEGTTFADLGLPQPLLRALADAGIDSPFPIQAATLPDALAGKDVLGRAQTGSGKTLAFGLALLARLNGGQARPLRPRGLILVPTRELALQVSDALTPLAKSLGLWCRTAVGGMSFPRQADALRRGVDLLIATPGRLSDHVRQGTCILHDVVHTAIDEADQMADMGFLPQVREILDLTDPTGQVLLFSATLDGDVDQLVKRYLTNPVTHSVDVSTASVSTMEHHMLLVSRQDKADVITQVAAREGRTIMFVRTKHHVDRLADKLRSVGVRAGALHGGKTQGARNRVLSQFRDGDTPVLVATDVAARGIHVDGVSLVVHVDPPADPKDYLHRAGRTARAGESGTVVTVVTFDQRRTVQRMTDKAGVKPEASKVRPGDEELVRITGARVPSGEPVVDPPVRPARPARSSAPRRGGEGGFRPRRTGGREGGHREGGGFRDRDRDREHHPREHHSRDFHPRDDRRGAPRRAPRRFNNAADRG</sequence>
<dbReference type="Proteomes" id="UP000186040">
    <property type="component" value="Unassembled WGS sequence"/>
</dbReference>
<dbReference type="Gene3D" id="3.40.50.300">
    <property type="entry name" value="P-loop containing nucleotide triphosphate hydrolases"/>
    <property type="match status" value="2"/>
</dbReference>
<dbReference type="InterPro" id="IPR001650">
    <property type="entry name" value="Helicase_C-like"/>
</dbReference>
<dbReference type="InterPro" id="IPR044742">
    <property type="entry name" value="DEAD/DEAH_RhlB"/>
</dbReference>
<dbReference type="STRING" id="1193682.BJP25_09735"/>
<dbReference type="GO" id="GO:0005829">
    <property type="term" value="C:cytosol"/>
    <property type="evidence" value="ECO:0007669"/>
    <property type="project" value="TreeGrafter"/>
</dbReference>
<evidence type="ECO:0000313" key="11">
    <source>
        <dbReference type="EMBL" id="OLR94887.1"/>
    </source>
</evidence>
<feature type="compositionally biased region" description="Basic and acidic residues" evidence="7">
    <location>
        <begin position="383"/>
        <end position="405"/>
    </location>
</feature>
<keyword evidence="2" id="KW-0378">Hydrolase</keyword>
<evidence type="ECO:0000256" key="6">
    <source>
        <dbReference type="PROSITE-ProRule" id="PRU00552"/>
    </source>
</evidence>
<dbReference type="PANTHER" id="PTHR47959:SF13">
    <property type="entry name" value="ATP-DEPENDENT RNA HELICASE RHLE"/>
    <property type="match status" value="1"/>
</dbReference>
<dbReference type="OrthoDB" id="9805696at2"/>
<dbReference type="RefSeq" id="WP_075973455.1">
    <property type="nucleotide sequence ID" value="NZ_MKQR01000006.1"/>
</dbReference>
<dbReference type="SMART" id="SM00487">
    <property type="entry name" value="DEXDc"/>
    <property type="match status" value="1"/>
</dbReference>
<keyword evidence="4" id="KW-0067">ATP-binding</keyword>
<dbReference type="GO" id="GO:0005524">
    <property type="term" value="F:ATP binding"/>
    <property type="evidence" value="ECO:0007669"/>
    <property type="project" value="UniProtKB-KW"/>
</dbReference>
<evidence type="ECO:0000256" key="4">
    <source>
        <dbReference type="ARBA" id="ARBA00022840"/>
    </source>
</evidence>
<feature type="domain" description="Helicase ATP-binding" evidence="8">
    <location>
        <begin position="61"/>
        <end position="234"/>
    </location>
</feature>
<feature type="region of interest" description="Disordered" evidence="7">
    <location>
        <begin position="383"/>
        <end position="503"/>
    </location>
</feature>
<dbReference type="InterPro" id="IPR011545">
    <property type="entry name" value="DEAD/DEAH_box_helicase_dom"/>
</dbReference>
<evidence type="ECO:0000256" key="5">
    <source>
        <dbReference type="ARBA" id="ARBA00038437"/>
    </source>
</evidence>
<feature type="compositionally biased region" description="Low complexity" evidence="7">
    <location>
        <begin position="426"/>
        <end position="435"/>
    </location>
</feature>
<dbReference type="PROSITE" id="PS51192">
    <property type="entry name" value="HELICASE_ATP_BIND_1"/>
    <property type="match status" value="1"/>
</dbReference>
<feature type="short sequence motif" description="Q motif" evidence="6">
    <location>
        <begin position="30"/>
        <end position="58"/>
    </location>
</feature>
<evidence type="ECO:0000313" key="12">
    <source>
        <dbReference type="Proteomes" id="UP000186040"/>
    </source>
</evidence>